<organism evidence="3 4">
    <name type="scientific">Candidatus Yanofskybacteria bacterium GW2011_GWC1_48_11</name>
    <dbReference type="NCBI Taxonomy" id="1619027"/>
    <lineage>
        <taxon>Bacteria</taxon>
        <taxon>Candidatus Yanofskyibacteriota</taxon>
    </lineage>
</organism>
<comment type="similarity">
    <text evidence="1">Belongs to the NAD(P)-dependent epimerase/dehydratase family.</text>
</comment>
<dbReference type="PANTHER" id="PTHR43000">
    <property type="entry name" value="DTDP-D-GLUCOSE 4,6-DEHYDRATASE-RELATED"/>
    <property type="match status" value="1"/>
</dbReference>
<dbReference type="Pfam" id="PF01370">
    <property type="entry name" value="Epimerase"/>
    <property type="match status" value="1"/>
</dbReference>
<accession>A0A837IPD8</accession>
<evidence type="ECO:0000313" key="4">
    <source>
        <dbReference type="Proteomes" id="UP000034462"/>
    </source>
</evidence>
<comment type="caution">
    <text evidence="3">The sequence shown here is derived from an EMBL/GenBank/DDBJ whole genome shotgun (WGS) entry which is preliminary data.</text>
</comment>
<evidence type="ECO:0000259" key="2">
    <source>
        <dbReference type="Pfam" id="PF01370"/>
    </source>
</evidence>
<dbReference type="EMBL" id="LCPH01000005">
    <property type="protein sequence ID" value="KKU92906.1"/>
    <property type="molecule type" value="Genomic_DNA"/>
</dbReference>
<protein>
    <recommendedName>
        <fullName evidence="2">NAD-dependent epimerase/dehydratase domain-containing protein</fullName>
    </recommendedName>
</protein>
<sequence>MTTNGKKKILVCGATGFIGRNMAEHFAKLPDFEVYGTYWQTEPLENPNIRMVEADLTNKGDVARVVEGKDIIIQAAATTSGAKDIVEKPYYHVTDNALMNSLLLRAAFEHNVAHFIFFSCTVMYQPSGTALSEDDFDANQELLPKYFGVGWTKVYIEKMCEFYSRIGNTKYTVIRHSNIYGPYDKYDLEKSHVFGATLTKVMTAPENGKVVVWGEGTEARDLLHVADLVDFVEVTILKQESKFKLYTAGLGQAISVTELVKKVIKHSGENLTISYDTSKPSIKTSLFLDCSKAKQELGWEPKISLDEGIEKTMAWYKEHYDYQ</sequence>
<gene>
    <name evidence="3" type="ORF">UY25_C0005G0061</name>
</gene>
<evidence type="ECO:0000313" key="3">
    <source>
        <dbReference type="EMBL" id="KKU92906.1"/>
    </source>
</evidence>
<reference evidence="3 4" key="1">
    <citation type="journal article" date="2015" name="Nature">
        <title>rRNA introns, odd ribosomes, and small enigmatic genomes across a large radiation of phyla.</title>
        <authorList>
            <person name="Brown C.T."/>
            <person name="Hug L.A."/>
            <person name="Thomas B.C."/>
            <person name="Sharon I."/>
            <person name="Castelle C.J."/>
            <person name="Singh A."/>
            <person name="Wilkins M.J."/>
            <person name="Williams K.H."/>
            <person name="Banfield J.F."/>
        </authorList>
    </citation>
    <scope>NUCLEOTIDE SEQUENCE [LARGE SCALE GENOMIC DNA]</scope>
</reference>
<feature type="domain" description="NAD-dependent epimerase/dehydratase" evidence="2">
    <location>
        <begin position="9"/>
        <end position="238"/>
    </location>
</feature>
<dbReference type="InterPro" id="IPR001509">
    <property type="entry name" value="Epimerase_deHydtase"/>
</dbReference>
<dbReference type="SUPFAM" id="SSF51735">
    <property type="entry name" value="NAD(P)-binding Rossmann-fold domains"/>
    <property type="match status" value="1"/>
</dbReference>
<dbReference type="Proteomes" id="UP000034462">
    <property type="component" value="Unassembled WGS sequence"/>
</dbReference>
<dbReference type="InterPro" id="IPR036291">
    <property type="entry name" value="NAD(P)-bd_dom_sf"/>
</dbReference>
<name>A0A837IPD8_9BACT</name>
<dbReference type="AlphaFoldDB" id="A0A837IPD8"/>
<evidence type="ECO:0000256" key="1">
    <source>
        <dbReference type="ARBA" id="ARBA00007637"/>
    </source>
</evidence>
<dbReference type="Gene3D" id="3.40.50.720">
    <property type="entry name" value="NAD(P)-binding Rossmann-like Domain"/>
    <property type="match status" value="1"/>
</dbReference>
<proteinExistence type="inferred from homology"/>